<name>A0A316V1Q7_9BASI</name>
<dbReference type="InterPro" id="IPR001381">
    <property type="entry name" value="DHquinase_I"/>
</dbReference>
<dbReference type="SUPFAM" id="SSF51569">
    <property type="entry name" value="Aldolase"/>
    <property type="match status" value="1"/>
</dbReference>
<dbReference type="GO" id="GO:0016301">
    <property type="term" value="F:kinase activity"/>
    <property type="evidence" value="ECO:0007669"/>
    <property type="project" value="UniProtKB-KW"/>
</dbReference>
<dbReference type="InterPro" id="IPR027417">
    <property type="entry name" value="P-loop_NTPase"/>
</dbReference>
<evidence type="ECO:0000256" key="4">
    <source>
        <dbReference type="ARBA" id="ARBA00022840"/>
    </source>
</evidence>
<dbReference type="InParanoid" id="A0A316V1Q7"/>
<feature type="region of interest" description="Disordered" evidence="6">
    <location>
        <begin position="912"/>
        <end position="932"/>
    </location>
</feature>
<dbReference type="InterPro" id="IPR013785">
    <property type="entry name" value="Aldolase_TIM"/>
</dbReference>
<dbReference type="GO" id="GO:0009423">
    <property type="term" value="P:chorismate biosynthetic process"/>
    <property type="evidence" value="ECO:0007669"/>
    <property type="project" value="TreeGrafter"/>
</dbReference>
<dbReference type="EMBL" id="KZ819620">
    <property type="protein sequence ID" value="PWN31194.1"/>
    <property type="molecule type" value="Genomic_DNA"/>
</dbReference>
<dbReference type="PRINTS" id="PR01100">
    <property type="entry name" value="SHIKIMTKNASE"/>
</dbReference>
<dbReference type="GO" id="GO:0003866">
    <property type="term" value="F:3-phosphoshikimate 1-carboxyvinyltransferase activity"/>
    <property type="evidence" value="ECO:0007669"/>
    <property type="project" value="TreeGrafter"/>
</dbReference>
<keyword evidence="1" id="KW-0808">Transferase</keyword>
<dbReference type="InterPro" id="IPR031322">
    <property type="entry name" value="Shikimate/glucono_kinase"/>
</dbReference>
<evidence type="ECO:0000256" key="3">
    <source>
        <dbReference type="ARBA" id="ARBA00022777"/>
    </source>
</evidence>
<feature type="compositionally biased region" description="Low complexity" evidence="6">
    <location>
        <begin position="292"/>
        <end position="313"/>
    </location>
</feature>
<dbReference type="PROSITE" id="PS01028">
    <property type="entry name" value="DEHYDROQUINASE_I"/>
    <property type="match status" value="1"/>
</dbReference>
<proteinExistence type="predicted"/>
<dbReference type="AlphaFoldDB" id="A0A316V1Q7"/>
<organism evidence="7 8">
    <name type="scientific">Meira miltonrushii</name>
    <dbReference type="NCBI Taxonomy" id="1280837"/>
    <lineage>
        <taxon>Eukaryota</taxon>
        <taxon>Fungi</taxon>
        <taxon>Dikarya</taxon>
        <taxon>Basidiomycota</taxon>
        <taxon>Ustilaginomycotina</taxon>
        <taxon>Exobasidiomycetes</taxon>
        <taxon>Exobasidiales</taxon>
        <taxon>Brachybasidiaceae</taxon>
        <taxon>Meira</taxon>
    </lineage>
</organism>
<evidence type="ECO:0000256" key="6">
    <source>
        <dbReference type="SAM" id="MobiDB-lite"/>
    </source>
</evidence>
<keyword evidence="3" id="KW-0418">Kinase</keyword>
<reference evidence="7 8" key="1">
    <citation type="journal article" date="2018" name="Mol. Biol. Evol.">
        <title>Broad Genomic Sampling Reveals a Smut Pathogenic Ancestry of the Fungal Clade Ustilaginomycotina.</title>
        <authorList>
            <person name="Kijpornyongpan T."/>
            <person name="Mondo S.J."/>
            <person name="Barry K."/>
            <person name="Sandor L."/>
            <person name="Lee J."/>
            <person name="Lipzen A."/>
            <person name="Pangilinan J."/>
            <person name="LaButti K."/>
            <person name="Hainaut M."/>
            <person name="Henrissat B."/>
            <person name="Grigoriev I.V."/>
            <person name="Spatafora J.W."/>
            <person name="Aime M.C."/>
        </authorList>
    </citation>
    <scope>NUCLEOTIDE SEQUENCE [LARGE SCALE GENOMIC DNA]</scope>
    <source>
        <strain evidence="7 8">MCA 3882</strain>
    </source>
</reference>
<dbReference type="GO" id="GO:0005524">
    <property type="term" value="F:ATP binding"/>
    <property type="evidence" value="ECO:0007669"/>
    <property type="project" value="UniProtKB-KW"/>
</dbReference>
<dbReference type="SUPFAM" id="SSF52540">
    <property type="entry name" value="P-loop containing nucleoside triphosphate hydrolases"/>
    <property type="match status" value="1"/>
</dbReference>
<evidence type="ECO:0000256" key="2">
    <source>
        <dbReference type="ARBA" id="ARBA00022741"/>
    </source>
</evidence>
<dbReference type="GeneID" id="37021565"/>
<evidence type="ECO:0000256" key="1">
    <source>
        <dbReference type="ARBA" id="ARBA00022679"/>
    </source>
</evidence>
<dbReference type="CDD" id="cd00502">
    <property type="entry name" value="DHQase_I"/>
    <property type="match status" value="1"/>
</dbReference>
<dbReference type="Gene3D" id="3.40.50.300">
    <property type="entry name" value="P-loop containing nucleotide triphosphate hydrolases"/>
    <property type="match status" value="1"/>
</dbReference>
<dbReference type="Pfam" id="PF01487">
    <property type="entry name" value="DHquinase_I"/>
    <property type="match status" value="1"/>
</dbReference>
<keyword evidence="8" id="KW-1185">Reference proteome</keyword>
<keyword evidence="2" id="KW-0547">Nucleotide-binding</keyword>
<feature type="region of interest" description="Disordered" evidence="6">
    <location>
        <begin position="838"/>
        <end position="872"/>
    </location>
</feature>
<dbReference type="PANTHER" id="PTHR21090">
    <property type="entry name" value="AROM/DEHYDROQUINATE SYNTHASE"/>
    <property type="match status" value="1"/>
</dbReference>
<dbReference type="GO" id="GO:0003855">
    <property type="term" value="F:3-dehydroquinate dehydratase activity"/>
    <property type="evidence" value="ECO:0007669"/>
    <property type="project" value="InterPro"/>
</dbReference>
<dbReference type="InterPro" id="IPR018508">
    <property type="entry name" value="3-dehydroquinate_DH_AS"/>
</dbReference>
<dbReference type="Pfam" id="PF01202">
    <property type="entry name" value="SKI"/>
    <property type="match status" value="1"/>
</dbReference>
<dbReference type="PROSITE" id="PS01128">
    <property type="entry name" value="SHIKIMATE_KINASE"/>
    <property type="match status" value="1"/>
</dbReference>
<evidence type="ECO:0000256" key="5">
    <source>
        <dbReference type="ARBA" id="ARBA00023239"/>
    </source>
</evidence>
<gene>
    <name evidence="7" type="ORF">FA14DRAFT_162875</name>
</gene>
<accession>A0A316V1Q7</accession>
<dbReference type="RefSeq" id="XP_025351496.1">
    <property type="nucleotide sequence ID" value="XM_025499784.1"/>
</dbReference>
<keyword evidence="4" id="KW-0067">ATP-binding</keyword>
<dbReference type="OrthoDB" id="197068at2759"/>
<dbReference type="InterPro" id="IPR023000">
    <property type="entry name" value="Shikimate_kinase_CS"/>
</dbReference>
<dbReference type="Gene3D" id="3.20.20.70">
    <property type="entry name" value="Aldolase class I"/>
    <property type="match status" value="1"/>
</dbReference>
<keyword evidence="5" id="KW-0456">Lyase</keyword>
<dbReference type="Proteomes" id="UP000245771">
    <property type="component" value="Unassembled WGS sequence"/>
</dbReference>
<feature type="compositionally biased region" description="Polar residues" evidence="6">
    <location>
        <begin position="248"/>
        <end position="263"/>
    </location>
</feature>
<feature type="region of interest" description="Disordered" evidence="6">
    <location>
        <begin position="218"/>
        <end position="316"/>
    </location>
</feature>
<dbReference type="STRING" id="1280837.A0A316V1Q7"/>
<sequence length="1108" mass="123040">MPSNGLYDARATIIIIGMKGAGKTTIGLMANRSMGRTFIDMDYRFRISEDTSVEAYVAAHGWNAFRARETVLLKELLVQHPFDAVIACGGGIIESSESRRVLKSVLHTMPVIRVLREESAVRQYIDGRWLRQYDEDLGAMMRRRTLLYRDCCSHTFYNLSCGLDASSREPSRSTDRVNFFSASSNTTDPLKFKQVGNSFERLLRAILGDSFKSANQSQNFADPELGANSIARPSRQSSAPLDLPGSPISGQNTPPVFRNSLSNLLAPHGPGPGPLHETAFNEHRLSSPLHNGSKMQSKQAMSKSSSGKNGTSSTRRKGIAVLPGRANVLERSSLLTRRTTAMSLTFADLTSISADMLRNITQGVDALELRVDMLDCLRPATATARSLDIEAEPKIDFEEVARQLETLRKMTPDIPILFTVRSDREGGFFHDDRKLSQRDTRSPHSQAIYFQLLQLAIGMGIEMLDVELGWDPWMTKKLVESRGRTKIVPSYHDLMGALKWDSNVARQLYDRACSFGNGVHVVMMIGTTTRSNIEQNQHIGSFSARILSAAGADPSGRMPPLMALNMGMAGRSSRPFNDVLNFVSHPAMPMKAGKGQLSLKEMMETLVRLSMIRTSHFHLYGAVHEAAQLVKEAISAAFDEFGLPFQLLEEGTWSLAEYIEAHQNDDMGDRQEEENTMVNSMSDGLYIADHAHRQTELFEIMSRRCPERISKIGRIVQAVDVMARQDIGLLMLGTERGRRVPNALGEMRGPLVGCHTLPAAIERTLLAHLAPINVPNAHRSGLIVILNDEEEPNEKGDTEMGENAEKYQATTNIAKRAALHALCQMGLGTVYVLEQSDSHHGNLSDDPPYSRRQSLAPGASRDSSAPPHPTSSKAWAQEVLRLNYSHESQSGTTAEANNDLRVVVRDISLASLAHSPTRSGHETPENGTGKRTRMDMLSDLQHGHEDEDAETMAAIYDFERHPSKRPCAIVVVGGSEERQRECLSTLPKSSTTAQANEEDHLRIVQYNKKHFILPRELWQSSFGGTIVRIPSKRSDIIGSRRKVEVDAPKVSGNIHFQDDQTATLHNGWINVEPWVIERDRVQKNVIEAWTRRSAPSHYLCGIWDSSKG</sequence>
<evidence type="ECO:0000313" key="7">
    <source>
        <dbReference type="EMBL" id="PWN31194.1"/>
    </source>
</evidence>
<dbReference type="PANTHER" id="PTHR21090:SF5">
    <property type="entry name" value="PENTAFUNCTIONAL AROM POLYPEPTIDE"/>
    <property type="match status" value="1"/>
</dbReference>
<evidence type="ECO:0000313" key="8">
    <source>
        <dbReference type="Proteomes" id="UP000245771"/>
    </source>
</evidence>
<protein>
    <submittedName>
        <fullName evidence="7">Uncharacterized protein</fullName>
    </submittedName>
</protein>